<dbReference type="RefSeq" id="XP_013759590.1">
    <property type="nucleotide sequence ID" value="XM_013904136.1"/>
</dbReference>
<dbReference type="GO" id="GO:0008409">
    <property type="term" value="F:5'-3' exonuclease activity"/>
    <property type="evidence" value="ECO:0007669"/>
    <property type="project" value="TreeGrafter"/>
</dbReference>
<keyword evidence="1" id="KW-0460">Magnesium</keyword>
<dbReference type="eggNOG" id="KOG2143">
    <property type="taxonomic scope" value="Eukaryota"/>
</dbReference>
<dbReference type="GO" id="GO:0005634">
    <property type="term" value="C:nucleus"/>
    <property type="evidence" value="ECO:0007669"/>
    <property type="project" value="UniProtKB-SubCell"/>
</dbReference>
<dbReference type="GO" id="GO:0036297">
    <property type="term" value="P:interstrand cross-link repair"/>
    <property type="evidence" value="ECO:0007669"/>
    <property type="project" value="InterPro"/>
</dbReference>
<feature type="region of interest" description="Disordered" evidence="2">
    <location>
        <begin position="1"/>
        <end position="27"/>
    </location>
</feature>
<evidence type="ECO:0000313" key="5">
    <source>
        <dbReference type="EMBL" id="KNC47247.1"/>
    </source>
</evidence>
<keyword evidence="1" id="KW-0464">Manganese</keyword>
<keyword evidence="6" id="KW-1185">Reference proteome</keyword>
<dbReference type="STRING" id="461836.A0A0L0D4F4"/>
<comment type="similarity">
    <text evidence="1">Belongs to the FAN1 family.</text>
</comment>
<dbReference type="InterPro" id="IPR049125">
    <property type="entry name" value="FAN1-like_WH"/>
</dbReference>
<feature type="domain" description="Fanconi-associated nuclease 1-like winged-helix" evidence="4">
    <location>
        <begin position="92"/>
        <end position="169"/>
    </location>
</feature>
<accession>A0A0L0D4F4</accession>
<evidence type="ECO:0000259" key="3">
    <source>
        <dbReference type="Pfam" id="PF21170"/>
    </source>
</evidence>
<proteinExistence type="inferred from homology"/>
<dbReference type="OrthoDB" id="76364at2759"/>
<dbReference type="GO" id="GO:0004528">
    <property type="term" value="F:phosphodiesterase I activity"/>
    <property type="evidence" value="ECO:0007669"/>
    <property type="project" value="UniProtKB-EC"/>
</dbReference>
<evidence type="ECO:0000256" key="1">
    <source>
        <dbReference type="RuleBase" id="RU365033"/>
    </source>
</evidence>
<organism evidence="5 6">
    <name type="scientific">Thecamonas trahens ATCC 50062</name>
    <dbReference type="NCBI Taxonomy" id="461836"/>
    <lineage>
        <taxon>Eukaryota</taxon>
        <taxon>Apusozoa</taxon>
        <taxon>Apusomonadida</taxon>
        <taxon>Apusomonadidae</taxon>
        <taxon>Thecamonas</taxon>
    </lineage>
</organism>
<reference evidence="5 6" key="1">
    <citation type="submission" date="2010-05" db="EMBL/GenBank/DDBJ databases">
        <title>The Genome Sequence of Thecamonas trahens ATCC 50062.</title>
        <authorList>
            <consortium name="The Broad Institute Genome Sequencing Platform"/>
            <person name="Russ C."/>
            <person name="Cuomo C."/>
            <person name="Shea T."/>
            <person name="Young S.K."/>
            <person name="Zeng Q."/>
            <person name="Koehrsen M."/>
            <person name="Haas B."/>
            <person name="Borodovsky M."/>
            <person name="Guigo R."/>
            <person name="Alvarado L."/>
            <person name="Berlin A."/>
            <person name="Bochicchio J."/>
            <person name="Borenstein D."/>
            <person name="Chapman S."/>
            <person name="Chen Z."/>
            <person name="Freedman E."/>
            <person name="Gellesch M."/>
            <person name="Goldberg J."/>
            <person name="Griggs A."/>
            <person name="Gujja S."/>
            <person name="Heilman E."/>
            <person name="Heiman D."/>
            <person name="Hepburn T."/>
            <person name="Howarth C."/>
            <person name="Jen D."/>
            <person name="Larson L."/>
            <person name="Mehta T."/>
            <person name="Park D."/>
            <person name="Pearson M."/>
            <person name="Roberts A."/>
            <person name="Saif S."/>
            <person name="Shenoy N."/>
            <person name="Sisk P."/>
            <person name="Stolte C."/>
            <person name="Sykes S."/>
            <person name="Thomson T."/>
            <person name="Walk T."/>
            <person name="White J."/>
            <person name="Yandava C."/>
            <person name="Burger G."/>
            <person name="Gray M.W."/>
            <person name="Holland P.W.H."/>
            <person name="King N."/>
            <person name="Lang F.B.F."/>
            <person name="Roger A.J."/>
            <person name="Ruiz-Trillo I."/>
            <person name="Lander E."/>
            <person name="Nusbaum C."/>
        </authorList>
    </citation>
    <scope>NUCLEOTIDE SEQUENCE [LARGE SCALE GENOMIC DNA]</scope>
    <source>
        <strain evidence="5 6">ATCC 50062</strain>
    </source>
</reference>
<dbReference type="EC" id="3.1.4.1" evidence="1"/>
<dbReference type="Pfam" id="PF21170">
    <property type="entry name" value="FAN1_TPR"/>
    <property type="match status" value="1"/>
</dbReference>
<name>A0A0L0D4F4_THETB</name>
<dbReference type="GO" id="GO:0017108">
    <property type="term" value="F:5'-flap endonuclease activity"/>
    <property type="evidence" value="ECO:0007669"/>
    <property type="project" value="TreeGrafter"/>
</dbReference>
<dbReference type="Pfam" id="PF21315">
    <property type="entry name" value="FAN1_HTH"/>
    <property type="match status" value="1"/>
</dbReference>
<keyword evidence="1" id="KW-0378">Hydrolase</keyword>
<dbReference type="GO" id="GO:0046872">
    <property type="term" value="F:metal ion binding"/>
    <property type="evidence" value="ECO:0007669"/>
    <property type="project" value="UniProtKB-KW"/>
</dbReference>
<comment type="subcellular location">
    <subcellularLocation>
        <location evidence="1">Nucleus</location>
    </subcellularLocation>
</comment>
<comment type="cofactor">
    <cofactor evidence="1">
        <name>Mg(2+)</name>
        <dbReference type="ChEBI" id="CHEBI:18420"/>
    </cofactor>
    <cofactor evidence="1">
        <name>Mn(2+)</name>
        <dbReference type="ChEBI" id="CHEBI:29035"/>
    </cofactor>
</comment>
<dbReference type="AlphaFoldDB" id="A0A0L0D4F4"/>
<dbReference type="InterPro" id="IPR033315">
    <property type="entry name" value="Fan1-like"/>
</dbReference>
<comment type="catalytic activity">
    <reaction evidence="1">
        <text>Hydrolytically removes 5'-nucleotides successively from the 3'-hydroxy termini of 3'-hydroxy-terminated oligonucleotides.</text>
        <dbReference type="EC" id="3.1.4.1"/>
    </reaction>
</comment>
<comment type="function">
    <text evidence="1">Nuclease required for the repair of DNA interstrand cross-links (ICL). Acts as a 5'-3' exonuclease that anchors at a cut end of DNA and cleaves DNA successively at every third nucleotide, allowing to excise an ICL from one strand through flanking incisions.</text>
</comment>
<dbReference type="InterPro" id="IPR049126">
    <property type="entry name" value="FAN1-like_TPR"/>
</dbReference>
<gene>
    <name evidence="5" type="ORF">AMSG_03676</name>
</gene>
<dbReference type="GeneID" id="25563260"/>
<dbReference type="PANTHER" id="PTHR15749:SF4">
    <property type="entry name" value="FANCONI-ASSOCIATED NUCLEASE 1"/>
    <property type="match status" value="1"/>
</dbReference>
<dbReference type="PANTHER" id="PTHR15749">
    <property type="entry name" value="FANCONI-ASSOCIATED NUCLEASE 1"/>
    <property type="match status" value="1"/>
</dbReference>
<feature type="domain" description="Fanconi-associated nuclease 1-like TPR" evidence="3">
    <location>
        <begin position="376"/>
        <end position="494"/>
    </location>
</feature>
<keyword evidence="1" id="KW-0479">Metal-binding</keyword>
<protein>
    <recommendedName>
        <fullName evidence="1">Fanconi-associated nuclease</fullName>
        <ecNumber evidence="1">3.1.4.1</ecNumber>
    </recommendedName>
</protein>
<feature type="compositionally biased region" description="Basic residues" evidence="2">
    <location>
        <begin position="7"/>
        <end position="24"/>
    </location>
</feature>
<keyword evidence="1" id="KW-0234">DNA repair</keyword>
<dbReference type="EMBL" id="GL349446">
    <property type="protein sequence ID" value="KNC47247.1"/>
    <property type="molecule type" value="Genomic_DNA"/>
</dbReference>
<dbReference type="GO" id="GO:0070336">
    <property type="term" value="F:flap-structured DNA binding"/>
    <property type="evidence" value="ECO:0007669"/>
    <property type="project" value="TreeGrafter"/>
</dbReference>
<keyword evidence="1" id="KW-0540">Nuclease</keyword>
<dbReference type="Proteomes" id="UP000054408">
    <property type="component" value="Unassembled WGS sequence"/>
</dbReference>
<sequence length="700" mass="75906">MAGSRGTGRKRAATGRGAGKSRRINTREMDLEAALKASAEEAARADKLESVRAKEAKARREARKRVRSEGLHVVTPATLAGEMASATGRFRLYYMRQMGLILEHVVPTWMHVLSPAEVDIARKFVTGLTSPAQRLFVRLYLRKGPWFTLNACMQYSELVLPPPADDGLVDALAVQAAVEAAGAELEDAGFALKDFAGEASVDELIGARSRVELEAFVVEALGAGPSLARSEKRAGLEAMVRREAHARDLLVAHRSQPEWVIRLAPEVTAVFDLCQFLFQLRDARDRDAMTSLTLMAMRQARFAHLPLEPLPTSVPVRGRSAVVMDDDGKARSASGASAARAIFPTRHALDAFMALQASVASVDGAKTMTPDLAALVEASQLWLEAHAGRFARKHSGPPPFALRYTAGWQHARLLTYGTRVLEREGRYRDAVAALRLLLSLNGLCVHRRGEWWERLATDLVHLKRPQEALDAAVAGLAERWVVFGHRFALQKRVASLAKPPLVYSAARLASVRAHFEELAEPSTRTIVGELVGGGAGWSGRNVWAAGPTSDVPGAHVSVEQVALDWYAAKLGYVGRHDEGTLLRLVFVLVLYDALFASVDGVFVTAAQDAPLDTRDAHFYARRADVIEAALEQVSRLGGEELGAHLAVAYAAHEGKCVRGAAWESVSVDEVVGFGRAARGPALASLLRAMAKHRGRALSAR</sequence>
<evidence type="ECO:0000313" key="6">
    <source>
        <dbReference type="Proteomes" id="UP000054408"/>
    </source>
</evidence>
<evidence type="ECO:0000259" key="4">
    <source>
        <dbReference type="Pfam" id="PF21315"/>
    </source>
</evidence>
<evidence type="ECO:0000256" key="2">
    <source>
        <dbReference type="SAM" id="MobiDB-lite"/>
    </source>
</evidence>
<keyword evidence="1" id="KW-0227">DNA damage</keyword>
<keyword evidence="1" id="KW-0539">Nucleus</keyword>